<accession>A0ABV6V977</accession>
<evidence type="ECO:0000256" key="1">
    <source>
        <dbReference type="ARBA" id="ARBA00001946"/>
    </source>
</evidence>
<evidence type="ECO:0000259" key="5">
    <source>
        <dbReference type="PROSITE" id="PS51462"/>
    </source>
</evidence>
<feature type="domain" description="Nudix hydrolase" evidence="5">
    <location>
        <begin position="6"/>
        <end position="127"/>
    </location>
</feature>
<organism evidence="6 7">
    <name type="scientific">Streptacidiphilus alkalitolerans</name>
    <dbReference type="NCBI Taxonomy" id="3342712"/>
    <lineage>
        <taxon>Bacteria</taxon>
        <taxon>Bacillati</taxon>
        <taxon>Actinomycetota</taxon>
        <taxon>Actinomycetes</taxon>
        <taxon>Kitasatosporales</taxon>
        <taxon>Streptomycetaceae</taxon>
        <taxon>Streptacidiphilus</taxon>
    </lineage>
</organism>
<evidence type="ECO:0000256" key="2">
    <source>
        <dbReference type="ARBA" id="ARBA00005582"/>
    </source>
</evidence>
<evidence type="ECO:0000256" key="4">
    <source>
        <dbReference type="RuleBase" id="RU003476"/>
    </source>
</evidence>
<keyword evidence="3 4" id="KW-0378">Hydrolase</keyword>
<dbReference type="InterPro" id="IPR020084">
    <property type="entry name" value="NUDIX_hydrolase_CS"/>
</dbReference>
<dbReference type="Pfam" id="PF00293">
    <property type="entry name" value="NUDIX"/>
    <property type="match status" value="1"/>
</dbReference>
<dbReference type="GO" id="GO:0016787">
    <property type="term" value="F:hydrolase activity"/>
    <property type="evidence" value="ECO:0007669"/>
    <property type="project" value="UniProtKB-KW"/>
</dbReference>
<comment type="similarity">
    <text evidence="2 4">Belongs to the Nudix hydrolase family.</text>
</comment>
<gene>
    <name evidence="6" type="ORF">ACEZDG_13215</name>
</gene>
<dbReference type="InterPro" id="IPR000086">
    <property type="entry name" value="NUDIX_hydrolase_dom"/>
</dbReference>
<evidence type="ECO:0000256" key="3">
    <source>
        <dbReference type="ARBA" id="ARBA00022801"/>
    </source>
</evidence>
<keyword evidence="7" id="KW-1185">Reference proteome</keyword>
<evidence type="ECO:0000313" key="6">
    <source>
        <dbReference type="EMBL" id="MFC1410228.1"/>
    </source>
</evidence>
<reference evidence="6 7" key="1">
    <citation type="submission" date="2024-09" db="EMBL/GenBank/DDBJ databases">
        <authorList>
            <person name="Lee S.D."/>
        </authorList>
    </citation>
    <scope>NUCLEOTIDE SEQUENCE [LARGE SCALE GENOMIC DNA]</scope>
    <source>
        <strain evidence="6 7">N1-1</strain>
    </source>
</reference>
<dbReference type="EMBL" id="JBHEZX010000005">
    <property type="protein sequence ID" value="MFC1410228.1"/>
    <property type="molecule type" value="Genomic_DNA"/>
</dbReference>
<comment type="caution">
    <text evidence="6">The sequence shown here is derived from an EMBL/GenBank/DDBJ whole genome shotgun (WGS) entry which is preliminary data.</text>
</comment>
<name>A0ABV6V977_9ACTN</name>
<comment type="cofactor">
    <cofactor evidence="1">
        <name>Mg(2+)</name>
        <dbReference type="ChEBI" id="CHEBI:18420"/>
    </cofactor>
</comment>
<dbReference type="PRINTS" id="PR00502">
    <property type="entry name" value="NUDIXFAMILY"/>
</dbReference>
<proteinExistence type="inferred from homology"/>
<dbReference type="InterPro" id="IPR020476">
    <property type="entry name" value="Nudix_hydrolase"/>
</dbReference>
<sequence>MNADRPHSVSVAGVVIDDQGRALLVQRRDNGHWEPPGGVLEPDETIPDALMREVLEETGIKIALPATLTGVYKNMTGLIVSLVFRCEAIDGNLTTGDETRALRWATRDEVADLADEAYAIRVLDALDATSPPAVRAHDGIKLI</sequence>
<dbReference type="Gene3D" id="3.90.79.10">
    <property type="entry name" value="Nucleoside Triphosphate Pyrophosphohydrolase"/>
    <property type="match status" value="1"/>
</dbReference>
<dbReference type="CDD" id="cd02883">
    <property type="entry name" value="NUDIX_Hydrolase"/>
    <property type="match status" value="1"/>
</dbReference>
<dbReference type="RefSeq" id="WP_380507499.1">
    <property type="nucleotide sequence ID" value="NZ_JBHEZX010000005.1"/>
</dbReference>
<dbReference type="SUPFAM" id="SSF55811">
    <property type="entry name" value="Nudix"/>
    <property type="match status" value="1"/>
</dbReference>
<dbReference type="PANTHER" id="PTHR43046:SF2">
    <property type="entry name" value="8-OXO-DGTP DIPHOSPHATASE-RELATED"/>
    <property type="match status" value="1"/>
</dbReference>
<dbReference type="InterPro" id="IPR015797">
    <property type="entry name" value="NUDIX_hydrolase-like_dom_sf"/>
</dbReference>
<dbReference type="PROSITE" id="PS51462">
    <property type="entry name" value="NUDIX"/>
    <property type="match status" value="1"/>
</dbReference>
<protein>
    <submittedName>
        <fullName evidence="6">NUDIX hydrolase</fullName>
    </submittedName>
</protein>
<dbReference type="PANTHER" id="PTHR43046">
    <property type="entry name" value="GDP-MANNOSE MANNOSYL HYDROLASE"/>
    <property type="match status" value="1"/>
</dbReference>
<dbReference type="Proteomes" id="UP001592582">
    <property type="component" value="Unassembled WGS sequence"/>
</dbReference>
<dbReference type="PROSITE" id="PS00893">
    <property type="entry name" value="NUDIX_BOX"/>
    <property type="match status" value="1"/>
</dbReference>
<evidence type="ECO:0000313" key="7">
    <source>
        <dbReference type="Proteomes" id="UP001592582"/>
    </source>
</evidence>